<name>A0A1V0SK96_9VIRU</name>
<evidence type="ECO:0000256" key="1">
    <source>
        <dbReference type="SAM" id="MobiDB-lite"/>
    </source>
</evidence>
<gene>
    <name evidence="2" type="ORF">Klosneuvirus_3_300</name>
</gene>
<dbReference type="EMBL" id="KY684110">
    <property type="protein sequence ID" value="ARF12165.1"/>
    <property type="molecule type" value="Genomic_DNA"/>
</dbReference>
<feature type="region of interest" description="Disordered" evidence="1">
    <location>
        <begin position="416"/>
        <end position="450"/>
    </location>
</feature>
<protein>
    <submittedName>
        <fullName evidence="2">Uncharacterized protein</fullName>
    </submittedName>
</protein>
<accession>A0A1V0SK96</accession>
<organism evidence="2">
    <name type="scientific">Klosneuvirus KNV1</name>
    <dbReference type="NCBI Taxonomy" id="1977640"/>
    <lineage>
        <taxon>Viruses</taxon>
        <taxon>Varidnaviria</taxon>
        <taxon>Bamfordvirae</taxon>
        <taxon>Nucleocytoviricota</taxon>
        <taxon>Megaviricetes</taxon>
        <taxon>Imitervirales</taxon>
        <taxon>Mimiviridae</taxon>
        <taxon>Klosneuvirinae</taxon>
        <taxon>Klosneuvirus</taxon>
    </lineage>
</organism>
<evidence type="ECO:0000313" key="2">
    <source>
        <dbReference type="EMBL" id="ARF12165.1"/>
    </source>
</evidence>
<sequence length="450" mass="50228">MYRMPKLPNLKLTSALARSTTDFPCPVSISESGKHCYAVYEINVDNTNTLAAEIFRNHDGELVSEQIYNGDTTYYSVDSGSASNDFKLFSVIEDDQNTNVRVRVLNHQLQVVGERIFTDAYLNGYTTVGGVFNHDGSQVSVAYALDNNNPQTYTVKVLKTDANLTSKAEIVINGSVQNQSFLRIKGKTYLAFTIAKGVTDLNEGLEISQQPPYEVRIYRVHHHNLKFVDKITFAQGVNDIPVFQKNHDHAIISAGTYRSLTDCEVNFYDPVDYDQSAKKYGAELVIFKFDGHKIKKLYKKSYNHTVYSPVIHPSGKFLVLSQSESPYSVTESLPCDPDAFYPYRPGFFQLAGLNDDYHVHGYGRARAIPHFNEAVFSGNGKWLFTSGARSTLPDESNPIGLKNIQLYKIVDHDESSDESISSCDSDIESVEGSFDTQHIDIESSGSSSSD</sequence>
<reference evidence="2" key="1">
    <citation type="journal article" date="2017" name="Science">
        <title>Giant viruses with an expanded complement of translation system components.</title>
        <authorList>
            <person name="Schulz F."/>
            <person name="Yutin N."/>
            <person name="Ivanova N.N."/>
            <person name="Ortega D.R."/>
            <person name="Lee T.K."/>
            <person name="Vierheilig J."/>
            <person name="Daims H."/>
            <person name="Horn M."/>
            <person name="Wagner M."/>
            <person name="Jensen G.J."/>
            <person name="Kyrpides N.C."/>
            <person name="Koonin E.V."/>
            <person name="Woyke T."/>
        </authorList>
    </citation>
    <scope>NUCLEOTIDE SEQUENCE</scope>
    <source>
        <strain evidence="2">KNV1</strain>
    </source>
</reference>
<proteinExistence type="predicted"/>